<evidence type="ECO:0000313" key="3">
    <source>
        <dbReference type="EMBL" id="KAF5343130.1"/>
    </source>
</evidence>
<evidence type="ECO:0000259" key="2">
    <source>
        <dbReference type="Pfam" id="PF09329"/>
    </source>
</evidence>
<gene>
    <name evidence="3" type="ORF">D9758_015210</name>
</gene>
<sequence>MCGSNPRGTTNARHIEGGRSHCFVEPDNFQALSERFRQTAPNPTTNILAITPESAESITTIGHAKDLRMCCVIRRDRKPCGARCDPHVNSACDYHLEMVVKHARSGRSEFSAGTFGSPTSAAVKRKHPSKHEGCDPKRQWGLIRKRSWKLMLRWNGGSIEDLRGDGRDKEAAEVKGWTQEKTSDDVEAENGSGGDDESVPKKRYKTYSADVIKYLGFEPALAKVKTANSTAASTISAQKKAGLPIMLQFLSLTEATLNTLTALHTSRKSKDIDLGPLPGPKIRSGVSHRLQRLPLSLPGSPRRRLLTTRRR</sequence>
<feature type="domain" description="Zinc finger Mcm10/DnaG-type" evidence="2">
    <location>
        <begin position="62"/>
        <end position="107"/>
    </location>
</feature>
<proteinExistence type="predicted"/>
<comment type="caution">
    <text evidence="3">The sequence shown here is derived from an EMBL/GenBank/DDBJ whole genome shotgun (WGS) entry which is preliminary data.</text>
</comment>
<evidence type="ECO:0000256" key="1">
    <source>
        <dbReference type="SAM" id="MobiDB-lite"/>
    </source>
</evidence>
<feature type="region of interest" description="Disordered" evidence="1">
    <location>
        <begin position="162"/>
        <end position="201"/>
    </location>
</feature>
<keyword evidence="4" id="KW-1185">Reference proteome</keyword>
<feature type="region of interest" description="Disordered" evidence="1">
    <location>
        <begin position="109"/>
        <end position="136"/>
    </location>
</feature>
<feature type="compositionally biased region" description="Basic and acidic residues" evidence="1">
    <location>
        <begin position="162"/>
        <end position="173"/>
    </location>
</feature>
<dbReference type="Proteomes" id="UP000559256">
    <property type="component" value="Unassembled WGS sequence"/>
</dbReference>
<protein>
    <recommendedName>
        <fullName evidence="2">Zinc finger Mcm10/DnaG-type domain-containing protein</fullName>
    </recommendedName>
</protein>
<dbReference type="Pfam" id="PF09329">
    <property type="entry name" value="zf-primase"/>
    <property type="match status" value="1"/>
</dbReference>
<dbReference type="EMBL" id="JAACJM010000148">
    <property type="protein sequence ID" value="KAF5343130.1"/>
    <property type="molecule type" value="Genomic_DNA"/>
</dbReference>
<dbReference type="Gene3D" id="2.40.50.140">
    <property type="entry name" value="Nucleic acid-binding proteins"/>
    <property type="match status" value="1"/>
</dbReference>
<dbReference type="InterPro" id="IPR012340">
    <property type="entry name" value="NA-bd_OB-fold"/>
</dbReference>
<dbReference type="GO" id="GO:0006260">
    <property type="term" value="P:DNA replication"/>
    <property type="evidence" value="ECO:0007669"/>
    <property type="project" value="InterPro"/>
</dbReference>
<organism evidence="3 4">
    <name type="scientific">Tetrapyrgos nigripes</name>
    <dbReference type="NCBI Taxonomy" id="182062"/>
    <lineage>
        <taxon>Eukaryota</taxon>
        <taxon>Fungi</taxon>
        <taxon>Dikarya</taxon>
        <taxon>Basidiomycota</taxon>
        <taxon>Agaricomycotina</taxon>
        <taxon>Agaricomycetes</taxon>
        <taxon>Agaricomycetidae</taxon>
        <taxon>Agaricales</taxon>
        <taxon>Marasmiineae</taxon>
        <taxon>Marasmiaceae</taxon>
        <taxon>Tetrapyrgos</taxon>
    </lineage>
</organism>
<evidence type="ECO:0000313" key="4">
    <source>
        <dbReference type="Proteomes" id="UP000559256"/>
    </source>
</evidence>
<dbReference type="AlphaFoldDB" id="A0A8H5CJY8"/>
<reference evidence="3 4" key="1">
    <citation type="journal article" date="2020" name="ISME J.">
        <title>Uncovering the hidden diversity of litter-decomposition mechanisms in mushroom-forming fungi.</title>
        <authorList>
            <person name="Floudas D."/>
            <person name="Bentzer J."/>
            <person name="Ahren D."/>
            <person name="Johansson T."/>
            <person name="Persson P."/>
            <person name="Tunlid A."/>
        </authorList>
    </citation>
    <scope>NUCLEOTIDE SEQUENCE [LARGE SCALE GENOMIC DNA]</scope>
    <source>
        <strain evidence="3 4">CBS 291.85</strain>
    </source>
</reference>
<dbReference type="InterPro" id="IPR015408">
    <property type="entry name" value="Znf_Mcm10/DnaG"/>
</dbReference>
<name>A0A8H5CJY8_9AGAR</name>
<dbReference type="OrthoDB" id="202825at2759"/>
<accession>A0A8H5CJY8</accession>
<dbReference type="GO" id="GO:0005634">
    <property type="term" value="C:nucleus"/>
    <property type="evidence" value="ECO:0007669"/>
    <property type="project" value="InterPro"/>
</dbReference>